<gene>
    <name evidence="2" type="ORF">OB919_11330</name>
</gene>
<keyword evidence="1" id="KW-0812">Transmembrane</keyword>
<evidence type="ECO:0000313" key="2">
    <source>
        <dbReference type="EMBL" id="MCU4752575.1"/>
    </source>
</evidence>
<proteinExistence type="predicted"/>
<dbReference type="EMBL" id="JAOPJZ010000008">
    <property type="protein sequence ID" value="MCU4752575.1"/>
    <property type="molecule type" value="Genomic_DNA"/>
</dbReference>
<organism evidence="2 3">
    <name type="scientific">Natronosalvus hydrolyticus</name>
    <dbReference type="NCBI Taxonomy" id="2979988"/>
    <lineage>
        <taxon>Archaea</taxon>
        <taxon>Methanobacteriati</taxon>
        <taxon>Methanobacteriota</taxon>
        <taxon>Stenosarchaea group</taxon>
        <taxon>Halobacteria</taxon>
        <taxon>Halobacteriales</taxon>
        <taxon>Natrialbaceae</taxon>
        <taxon>Natronosalvus</taxon>
    </lineage>
</organism>
<feature type="transmembrane region" description="Helical" evidence="1">
    <location>
        <begin position="182"/>
        <end position="201"/>
    </location>
</feature>
<keyword evidence="3" id="KW-1185">Reference proteome</keyword>
<comment type="caution">
    <text evidence="2">The sequence shown here is derived from an EMBL/GenBank/DDBJ whole genome shotgun (WGS) entry which is preliminary data.</text>
</comment>
<keyword evidence="1" id="KW-0472">Membrane</keyword>
<reference evidence="2 3" key="1">
    <citation type="submission" date="2022-09" db="EMBL/GenBank/DDBJ databases">
        <title>Enrichment on poylsaccharides allowed isolation of novel metabolic and taxonomic groups of Haloarchaea.</title>
        <authorList>
            <person name="Sorokin D.Y."/>
            <person name="Elcheninov A.G."/>
            <person name="Khizhniak T.V."/>
            <person name="Kolganova T.V."/>
            <person name="Kublanov I.V."/>
        </authorList>
    </citation>
    <scope>NUCLEOTIDE SEQUENCE [LARGE SCALE GENOMIC DNA]</scope>
    <source>
        <strain evidence="2 3">AArc-curdl1</strain>
    </source>
</reference>
<dbReference type="RefSeq" id="WP_342808908.1">
    <property type="nucleotide sequence ID" value="NZ_JAOPJZ010000008.1"/>
</dbReference>
<feature type="transmembrane region" description="Helical" evidence="1">
    <location>
        <begin position="116"/>
        <end position="143"/>
    </location>
</feature>
<protein>
    <submittedName>
        <fullName evidence="2">Uncharacterized protein</fullName>
    </submittedName>
</protein>
<feature type="transmembrane region" description="Helical" evidence="1">
    <location>
        <begin position="155"/>
        <end position="176"/>
    </location>
</feature>
<feature type="transmembrane region" description="Helical" evidence="1">
    <location>
        <begin position="42"/>
        <end position="62"/>
    </location>
</feature>
<accession>A0AAP3E729</accession>
<keyword evidence="1" id="KW-1133">Transmembrane helix</keyword>
<sequence length="266" mass="29439">MKSLRLFGAHPGTFEDEFWEFTQGADAILLYDPVFGRFPREYLVFVLRAPVFWLAMCLYMTMVDTVELVVRGELGSAADFYHTVKQANDAPPIHRVGYVADAVLADGSLFPTVGNWLVLLSLAVVAPSALLLVCVVATTILVSTALWRSLENRRLGLWLNVVTGFVGWGVVLSGTVFVTLTVLPVALAFLGLGYLTPGYIARWIPEKRVQLLAADVVSIAEERGYETICLCCLPTDLEWLEEATETHHADTMRVTDVYVRWASSPP</sequence>
<evidence type="ECO:0000313" key="3">
    <source>
        <dbReference type="Proteomes" id="UP001321047"/>
    </source>
</evidence>
<dbReference type="AlphaFoldDB" id="A0AAP3E729"/>
<name>A0AAP3E729_9EURY</name>
<dbReference type="Proteomes" id="UP001321047">
    <property type="component" value="Unassembled WGS sequence"/>
</dbReference>
<evidence type="ECO:0000256" key="1">
    <source>
        <dbReference type="SAM" id="Phobius"/>
    </source>
</evidence>